<keyword evidence="3" id="KW-1185">Reference proteome</keyword>
<accession>A0A0C3DP00</accession>
<reference evidence="3" key="2">
    <citation type="submission" date="2015-01" db="EMBL/GenBank/DDBJ databases">
        <title>Evolutionary Origins and Diversification of the Mycorrhizal Mutualists.</title>
        <authorList>
            <consortium name="DOE Joint Genome Institute"/>
            <consortium name="Mycorrhizal Genomics Consortium"/>
            <person name="Kohler A."/>
            <person name="Kuo A."/>
            <person name="Nagy L.G."/>
            <person name="Floudas D."/>
            <person name="Copeland A."/>
            <person name="Barry K.W."/>
            <person name="Cichocki N."/>
            <person name="Veneault-Fourrey C."/>
            <person name="LaButti K."/>
            <person name="Lindquist E.A."/>
            <person name="Lipzen A."/>
            <person name="Lundell T."/>
            <person name="Morin E."/>
            <person name="Murat C."/>
            <person name="Riley R."/>
            <person name="Ohm R."/>
            <person name="Sun H."/>
            <person name="Tunlid A."/>
            <person name="Henrissat B."/>
            <person name="Grigoriev I.V."/>
            <person name="Hibbett D.S."/>
            <person name="Martin F."/>
        </authorList>
    </citation>
    <scope>NUCLEOTIDE SEQUENCE [LARGE SCALE GENOMIC DNA]</scope>
    <source>
        <strain evidence="3">Foug A</strain>
    </source>
</reference>
<reference evidence="2 3" key="1">
    <citation type="submission" date="2014-04" db="EMBL/GenBank/DDBJ databases">
        <authorList>
            <consortium name="DOE Joint Genome Institute"/>
            <person name="Kuo A."/>
            <person name="Kohler A."/>
            <person name="Nagy L.G."/>
            <person name="Floudas D."/>
            <person name="Copeland A."/>
            <person name="Barry K.W."/>
            <person name="Cichocki N."/>
            <person name="Veneault-Fourrey C."/>
            <person name="LaButti K."/>
            <person name="Lindquist E.A."/>
            <person name="Lipzen A."/>
            <person name="Lundell T."/>
            <person name="Morin E."/>
            <person name="Murat C."/>
            <person name="Sun H."/>
            <person name="Tunlid A."/>
            <person name="Henrissat B."/>
            <person name="Grigoriev I.V."/>
            <person name="Hibbett D.S."/>
            <person name="Martin F."/>
            <person name="Nordberg H.P."/>
            <person name="Cantor M.N."/>
            <person name="Hua S.X."/>
        </authorList>
    </citation>
    <scope>NUCLEOTIDE SEQUENCE [LARGE SCALE GENOMIC DNA]</scope>
    <source>
        <strain evidence="2 3">Foug A</strain>
    </source>
</reference>
<dbReference type="AlphaFoldDB" id="A0A0C3DP00"/>
<proteinExistence type="predicted"/>
<protein>
    <submittedName>
        <fullName evidence="2">Uncharacterized protein</fullName>
    </submittedName>
</protein>
<gene>
    <name evidence="2" type="ORF">SCLCIDRAFT_25096</name>
</gene>
<dbReference type="Proteomes" id="UP000053989">
    <property type="component" value="Unassembled WGS sequence"/>
</dbReference>
<evidence type="ECO:0000313" key="2">
    <source>
        <dbReference type="EMBL" id="KIM62370.1"/>
    </source>
</evidence>
<feature type="compositionally biased region" description="Polar residues" evidence="1">
    <location>
        <begin position="41"/>
        <end position="53"/>
    </location>
</feature>
<evidence type="ECO:0000313" key="3">
    <source>
        <dbReference type="Proteomes" id="UP000053989"/>
    </source>
</evidence>
<dbReference type="EMBL" id="KN822043">
    <property type="protein sequence ID" value="KIM62370.1"/>
    <property type="molecule type" value="Genomic_DNA"/>
</dbReference>
<organism evidence="2 3">
    <name type="scientific">Scleroderma citrinum Foug A</name>
    <dbReference type="NCBI Taxonomy" id="1036808"/>
    <lineage>
        <taxon>Eukaryota</taxon>
        <taxon>Fungi</taxon>
        <taxon>Dikarya</taxon>
        <taxon>Basidiomycota</taxon>
        <taxon>Agaricomycotina</taxon>
        <taxon>Agaricomycetes</taxon>
        <taxon>Agaricomycetidae</taxon>
        <taxon>Boletales</taxon>
        <taxon>Sclerodermatineae</taxon>
        <taxon>Sclerodermataceae</taxon>
        <taxon>Scleroderma</taxon>
    </lineage>
</organism>
<name>A0A0C3DP00_9AGAM</name>
<evidence type="ECO:0000256" key="1">
    <source>
        <dbReference type="SAM" id="MobiDB-lite"/>
    </source>
</evidence>
<feature type="compositionally biased region" description="Low complexity" evidence="1">
    <location>
        <begin position="22"/>
        <end position="31"/>
    </location>
</feature>
<feature type="region of interest" description="Disordered" evidence="1">
    <location>
        <begin position="21"/>
        <end position="55"/>
    </location>
</feature>
<dbReference type="HOGENOM" id="CLU_1548530_0_0_1"/>
<sequence length="173" mass="18783">MEIGSSETSPIMSVFSTHAKKAGGVSVGKGKQPMSLKGARTHTSTSPGNSQGGSCKCSHDLTTDISTKITNTSDLLIHHIQEGTGTKVEVKCLKYEATHQYRELKAREHRVEREHELRLTMEKNQHSLAMATSENDKLKLELELEKLRICQLELELGQGSSSSGASAAGSPHE</sequence>
<dbReference type="InParanoid" id="A0A0C3DP00"/>
<dbReference type="OrthoDB" id="2687053at2759"/>